<organism evidence="7 8">
    <name type="scientific">Hyphomonas pacifica</name>
    <dbReference type="NCBI Taxonomy" id="1280941"/>
    <lineage>
        <taxon>Bacteria</taxon>
        <taxon>Pseudomonadati</taxon>
        <taxon>Pseudomonadota</taxon>
        <taxon>Alphaproteobacteria</taxon>
        <taxon>Hyphomonadales</taxon>
        <taxon>Hyphomonadaceae</taxon>
        <taxon>Hyphomonas</taxon>
    </lineage>
</organism>
<protein>
    <submittedName>
        <fullName evidence="7">Uncharacterized protein</fullName>
    </submittedName>
</protein>
<dbReference type="GO" id="GO:0010945">
    <property type="term" value="F:coenzyme A diphosphatase activity"/>
    <property type="evidence" value="ECO:0007669"/>
    <property type="project" value="InterPro"/>
</dbReference>
<dbReference type="eggNOG" id="COG0494">
    <property type="taxonomic scope" value="Bacteria"/>
</dbReference>
<reference evidence="7 8" key="1">
    <citation type="submission" date="2013-04" db="EMBL/GenBank/DDBJ databases">
        <title>Hyphomonas sp. T24B3 Genome Sequencing.</title>
        <authorList>
            <person name="Lai Q."/>
            <person name="Shao Z."/>
        </authorList>
    </citation>
    <scope>NUCLEOTIDE SEQUENCE [LARGE SCALE GENOMIC DNA]</scope>
    <source>
        <strain evidence="7 8">T24B3</strain>
    </source>
</reference>
<evidence type="ECO:0000256" key="6">
    <source>
        <dbReference type="ARBA" id="ARBA00023211"/>
    </source>
</evidence>
<evidence type="ECO:0000256" key="4">
    <source>
        <dbReference type="ARBA" id="ARBA00022801"/>
    </source>
</evidence>
<dbReference type="Gene3D" id="3.90.79.10">
    <property type="entry name" value="Nucleoside Triphosphate Pyrophosphohydrolase"/>
    <property type="match status" value="1"/>
</dbReference>
<dbReference type="AlphaFoldDB" id="A0A062U8V3"/>
<evidence type="ECO:0000256" key="5">
    <source>
        <dbReference type="ARBA" id="ARBA00022842"/>
    </source>
</evidence>
<keyword evidence="4" id="KW-0378">Hydrolase</keyword>
<dbReference type="Pfam" id="PF00293">
    <property type="entry name" value="NUDIX"/>
    <property type="match status" value="1"/>
</dbReference>
<evidence type="ECO:0000256" key="3">
    <source>
        <dbReference type="ARBA" id="ARBA00022723"/>
    </source>
</evidence>
<dbReference type="SUPFAM" id="SSF55811">
    <property type="entry name" value="Nudix"/>
    <property type="match status" value="1"/>
</dbReference>
<dbReference type="GO" id="GO:0046872">
    <property type="term" value="F:metal ion binding"/>
    <property type="evidence" value="ECO:0007669"/>
    <property type="project" value="UniProtKB-KW"/>
</dbReference>
<dbReference type="InterPro" id="IPR015797">
    <property type="entry name" value="NUDIX_hydrolase-like_dom_sf"/>
</dbReference>
<evidence type="ECO:0000256" key="2">
    <source>
        <dbReference type="ARBA" id="ARBA00001946"/>
    </source>
</evidence>
<dbReference type="PANTHER" id="PTHR12992:SF11">
    <property type="entry name" value="MITOCHONDRIAL COENZYME A DIPHOSPHATASE NUDT8"/>
    <property type="match status" value="1"/>
</dbReference>
<dbReference type="NCBIfam" id="NF007980">
    <property type="entry name" value="PRK10707.1"/>
    <property type="match status" value="1"/>
</dbReference>
<proteinExistence type="predicted"/>
<keyword evidence="8" id="KW-1185">Reference proteome</keyword>
<evidence type="ECO:0000256" key="1">
    <source>
        <dbReference type="ARBA" id="ARBA00001936"/>
    </source>
</evidence>
<comment type="caution">
    <text evidence="7">The sequence shown here is derived from an EMBL/GenBank/DDBJ whole genome shotgun (WGS) entry which is preliminary data.</text>
</comment>
<comment type="cofactor">
    <cofactor evidence="2">
        <name>Mg(2+)</name>
        <dbReference type="ChEBI" id="CHEBI:18420"/>
    </cofactor>
</comment>
<dbReference type="Proteomes" id="UP000249123">
    <property type="component" value="Unassembled WGS sequence"/>
</dbReference>
<evidence type="ECO:0000313" key="8">
    <source>
        <dbReference type="Proteomes" id="UP000249123"/>
    </source>
</evidence>
<accession>A0A062U8V3</accession>
<comment type="cofactor">
    <cofactor evidence="1">
        <name>Mn(2+)</name>
        <dbReference type="ChEBI" id="CHEBI:29035"/>
    </cofactor>
</comment>
<dbReference type="EMBL" id="AWFB01000001">
    <property type="protein sequence ID" value="RAN36082.1"/>
    <property type="molecule type" value="Genomic_DNA"/>
</dbReference>
<dbReference type="CDD" id="cd03426">
    <property type="entry name" value="NUDIX_CoAse_Nudt7"/>
    <property type="match status" value="1"/>
</dbReference>
<keyword evidence="6" id="KW-0464">Manganese</keyword>
<sequence>MSVLGWAGLDDFLLRVTSRLDPPHGPERLKEYGDLDFLTPEETKMIRPAAVLIGVIPRKAGPTALLTLRPDTMKTHAGQVAFPGGKVDPVDVDEVAAALREAEEEVGVRPDEVEVLARSAPYVTGTRFRITPVVGLLPADFKPIPDPTEVADVFETPLDFLMNIANHQVGEAVYKGKTRRYYEMPHGGFRIWGVTAGIIRQLYQTLYDD</sequence>
<name>A0A062U8V3_9PROT</name>
<dbReference type="InterPro" id="IPR000086">
    <property type="entry name" value="NUDIX_hydrolase_dom"/>
</dbReference>
<keyword evidence="3" id="KW-0479">Metal-binding</keyword>
<keyword evidence="5" id="KW-0460">Magnesium</keyword>
<dbReference type="PANTHER" id="PTHR12992">
    <property type="entry name" value="NUDIX HYDROLASE"/>
    <property type="match status" value="1"/>
</dbReference>
<gene>
    <name evidence="7" type="ORF">HY3_00460</name>
</gene>
<dbReference type="PROSITE" id="PS51462">
    <property type="entry name" value="NUDIX"/>
    <property type="match status" value="1"/>
</dbReference>
<dbReference type="RefSeq" id="WP_233346654.1">
    <property type="nucleotide sequence ID" value="NZ_AWFA01000001.1"/>
</dbReference>
<dbReference type="STRING" id="1280941.HY2_00610"/>
<evidence type="ECO:0000313" key="7">
    <source>
        <dbReference type="EMBL" id="RAN36082.1"/>
    </source>
</evidence>
<dbReference type="InterPro" id="IPR045121">
    <property type="entry name" value="CoAse"/>
</dbReference>